<keyword evidence="3" id="KW-1185">Reference proteome</keyword>
<evidence type="ECO:0000313" key="3">
    <source>
        <dbReference type="Proteomes" id="UP001159363"/>
    </source>
</evidence>
<comment type="caution">
    <text evidence="2">The sequence shown here is derived from an EMBL/GenBank/DDBJ whole genome shotgun (WGS) entry which is preliminary data.</text>
</comment>
<feature type="compositionally biased region" description="Basic and acidic residues" evidence="1">
    <location>
        <begin position="645"/>
        <end position="654"/>
    </location>
</feature>
<feature type="region of interest" description="Disordered" evidence="1">
    <location>
        <begin position="631"/>
        <end position="661"/>
    </location>
</feature>
<feature type="region of interest" description="Disordered" evidence="1">
    <location>
        <begin position="685"/>
        <end position="709"/>
    </location>
</feature>
<gene>
    <name evidence="2" type="ORF">PR048_028898</name>
</gene>
<accession>A0ABQ9GBU6</accession>
<organism evidence="2 3">
    <name type="scientific">Dryococelus australis</name>
    <dbReference type="NCBI Taxonomy" id="614101"/>
    <lineage>
        <taxon>Eukaryota</taxon>
        <taxon>Metazoa</taxon>
        <taxon>Ecdysozoa</taxon>
        <taxon>Arthropoda</taxon>
        <taxon>Hexapoda</taxon>
        <taxon>Insecta</taxon>
        <taxon>Pterygota</taxon>
        <taxon>Neoptera</taxon>
        <taxon>Polyneoptera</taxon>
        <taxon>Phasmatodea</taxon>
        <taxon>Verophasmatodea</taxon>
        <taxon>Anareolatae</taxon>
        <taxon>Phasmatidae</taxon>
        <taxon>Eurycanthinae</taxon>
        <taxon>Dryococelus</taxon>
    </lineage>
</organism>
<name>A0ABQ9GBU6_9NEOP</name>
<protein>
    <submittedName>
        <fullName evidence="2">Uncharacterized protein</fullName>
    </submittedName>
</protein>
<sequence>MVVENPIHGWENYLTSRAFPQHSQHLNGETGGRKHPVMDSASAYDASGLAPTYQQTVEDFSVEFSVTIRQRIYIDFKCAYIKATFAIGSEFIRHDLDDSTPIADLQKNKLLIPHCQKRLSLLKPLFRQLLNRYVPLEHKPGRRAFWFLCGGCERPWQPPTPSLEREEDHLAFSLYQCQELCFDYPSTATLRIWFICSPSTGSSAIPTTLTCFAISSSAPLPSFTVSNTERCGLETYTVRACESGWPSHKSSNDRKVDTWSSDGVVVRLFASYLCELVSIPGGVVSGFSHVGIVPDDAAGRLVFSGISCFTPLPLFHSGAAPYSPRFTLIVSQDLDVKSSPNFFTHFTRWRVAFPWLTSDIQLNNGEEKPMPYDTAVLTRTSYVVHINYRKCTRITASGHEFTRRQPISPSLPRRLVSLWQNRSKWPEERKKIHSEKLKEYWRKKKAEVVKWLDYSLPTEANRVRFPAGSLLGIVPVGRKVFSVISRFPCAPSFRRLSILISITLIGSQDLAAKSCPNFFTHFTLHFYRQWSNNAINMESEMGVLRGNPYHRGVRQYFYMKHPKTFPGHRSHISYVMFRQSQCSSVRQAPSLTVGFTRRFHTLSSIHNTNTSPAVIPQSPVLVHTSIRLRTLARRPPSKNAGRWSKPPDGERGCDSSKTPSSATARRAAVYYSMVSQKGRYVGQERIIPGRGEGDVGLLPRCGAADRRQL</sequence>
<dbReference type="Proteomes" id="UP001159363">
    <property type="component" value="Chromosome 12"/>
</dbReference>
<proteinExistence type="predicted"/>
<dbReference type="EMBL" id="JARBHB010000013">
    <property type="protein sequence ID" value="KAJ8869889.1"/>
    <property type="molecule type" value="Genomic_DNA"/>
</dbReference>
<evidence type="ECO:0000256" key="1">
    <source>
        <dbReference type="SAM" id="MobiDB-lite"/>
    </source>
</evidence>
<reference evidence="2 3" key="1">
    <citation type="submission" date="2023-02" db="EMBL/GenBank/DDBJ databases">
        <title>LHISI_Scaffold_Assembly.</title>
        <authorList>
            <person name="Stuart O.P."/>
            <person name="Cleave R."/>
            <person name="Magrath M.J.L."/>
            <person name="Mikheyev A.S."/>
        </authorList>
    </citation>
    <scope>NUCLEOTIDE SEQUENCE [LARGE SCALE GENOMIC DNA]</scope>
    <source>
        <strain evidence="2">Daus_M_001</strain>
        <tissue evidence="2">Leg muscle</tissue>
    </source>
</reference>
<evidence type="ECO:0000313" key="2">
    <source>
        <dbReference type="EMBL" id="KAJ8869889.1"/>
    </source>
</evidence>